<evidence type="ECO:0000256" key="2">
    <source>
        <dbReference type="ARBA" id="ARBA00022737"/>
    </source>
</evidence>
<proteinExistence type="predicted"/>
<reference evidence="4" key="1">
    <citation type="submission" date="2017-05" db="UniProtKB">
        <authorList>
            <consortium name="EnsemblMetazoa"/>
        </authorList>
    </citation>
    <scope>IDENTIFICATION</scope>
</reference>
<dbReference type="AlphaFoldDB" id="A0A1X7SU11"/>
<dbReference type="PANTHER" id="PTHR46093">
    <property type="entry name" value="ACYL-COA-BINDING DOMAIN-CONTAINING PROTEIN 5"/>
    <property type="match status" value="1"/>
</dbReference>
<dbReference type="SUPFAM" id="SSF117281">
    <property type="entry name" value="Kelch motif"/>
    <property type="match status" value="1"/>
</dbReference>
<evidence type="ECO:0000256" key="1">
    <source>
        <dbReference type="ARBA" id="ARBA00022441"/>
    </source>
</evidence>
<evidence type="ECO:0000313" key="4">
    <source>
        <dbReference type="EnsemblMetazoa" id="Aqu2.1.05634_001"/>
    </source>
</evidence>
<dbReference type="eggNOG" id="KOG0379">
    <property type="taxonomic scope" value="Eukaryota"/>
</dbReference>
<dbReference type="OrthoDB" id="432528at2759"/>
<keyword evidence="2" id="KW-0677">Repeat</keyword>
<dbReference type="Pfam" id="PF24681">
    <property type="entry name" value="Kelch_KLHDC2_KLHL20_DRC7"/>
    <property type="match status" value="1"/>
</dbReference>
<organism evidence="4">
    <name type="scientific">Amphimedon queenslandica</name>
    <name type="common">Sponge</name>
    <dbReference type="NCBI Taxonomy" id="400682"/>
    <lineage>
        <taxon>Eukaryota</taxon>
        <taxon>Metazoa</taxon>
        <taxon>Porifera</taxon>
        <taxon>Demospongiae</taxon>
        <taxon>Heteroscleromorpha</taxon>
        <taxon>Haplosclerida</taxon>
        <taxon>Niphatidae</taxon>
        <taxon>Amphimedon</taxon>
    </lineage>
</organism>
<evidence type="ECO:0000256" key="3">
    <source>
        <dbReference type="SAM" id="Coils"/>
    </source>
</evidence>
<dbReference type="Gene3D" id="2.120.10.80">
    <property type="entry name" value="Kelch-type beta propeller"/>
    <property type="match status" value="2"/>
</dbReference>
<dbReference type="EnsemblMetazoa" id="Aqu2.1.05634_001">
    <property type="protein sequence ID" value="Aqu2.1.05634_001"/>
    <property type="gene ID" value="Aqu2.1.05634"/>
</dbReference>
<dbReference type="InParanoid" id="A0A1X7SU11"/>
<keyword evidence="3" id="KW-0175">Coiled coil</keyword>
<name>A0A1X7SU11_AMPQE</name>
<feature type="coiled-coil region" evidence="3">
    <location>
        <begin position="428"/>
        <end position="469"/>
    </location>
</feature>
<dbReference type="PANTHER" id="PTHR46093:SF18">
    <property type="entry name" value="FIBRONECTIN TYPE-III DOMAIN-CONTAINING PROTEIN"/>
    <property type="match status" value="1"/>
</dbReference>
<sequence>MSDYQPVIRYGHSTVRVGDYLYMWGGSQPDDLDLDLQLNPAQPSSQPQSFDNKFVLVYHLPTSLAPRDYLPTGKWEQKATTGKLPPGSTGYASAVIGKEIFYFGGCCNHIDCFPRCFHNSLYGLNVDTLKWREVSPNTSQSGPMMKESAGMIAVQVDEEDYLVVFGGHGPSSENTPAQPNAQYSTEGFNIENMQCTNELHYYRILTGEWISPDITGDRPPPITGFTLTSVNDSSAILFGGFSPTADYKVSDKLYVMVFNKEQLSLEISEVPNSLQNWPCARSAHSSALINVDSIGPHLLVVGGFEISDCWLLDVTNKIWDEVSLPKLVADRYYHSLSVWSVTPNTSWVFELGGHSALSTMSVIECTHTMISKWSFDVVPFNLYTNKLQERILEMADHYHLEDCSAEEQSQPQNNEKFQQLPEKQESQLREVELQLEYLQKMVQKTQEELEASEQELKKLNLEEIKKKAMIELLQNSLQNQWNQQHDPSFRKQLASFFSFNQKKKNYGVKIEELDLIVEKAIDKILTEDGHLMPEVKSCREVAVQCDYLIRQTDLFDSSVTIAGKKLFDLNENSSSFYWEEFGFKLQCPRGAVSEDTEVAVTAIVKGCFDLPKGTVLVSAVYAI</sequence>
<keyword evidence="1" id="KW-0880">Kelch repeat</keyword>
<protein>
    <submittedName>
        <fullName evidence="4">Uncharacterized protein</fullName>
    </submittedName>
</protein>
<dbReference type="InterPro" id="IPR015915">
    <property type="entry name" value="Kelch-typ_b-propeller"/>
</dbReference>
<accession>A0A1X7SU11</accession>